<evidence type="ECO:0000256" key="1">
    <source>
        <dbReference type="ARBA" id="ARBA00004141"/>
    </source>
</evidence>
<dbReference type="InterPro" id="IPR006553">
    <property type="entry name" value="Leu-rich_rpt_Cys-con_subtyp"/>
</dbReference>
<feature type="domain" description="Cyclic nucleotide-binding" evidence="10">
    <location>
        <begin position="37"/>
        <end position="154"/>
    </location>
</feature>
<dbReference type="InterPro" id="IPR032675">
    <property type="entry name" value="LRR_dom_sf"/>
</dbReference>
<dbReference type="Pfam" id="PF13516">
    <property type="entry name" value="LRR_6"/>
    <property type="match status" value="1"/>
</dbReference>
<dbReference type="SUPFAM" id="SSF52047">
    <property type="entry name" value="RNI-like"/>
    <property type="match status" value="1"/>
</dbReference>
<dbReference type="InterPro" id="IPR018490">
    <property type="entry name" value="cNMP-bd_dom_sf"/>
</dbReference>
<evidence type="ECO:0000313" key="13">
    <source>
        <dbReference type="Proteomes" id="UP000717996"/>
    </source>
</evidence>
<keyword evidence="3" id="KW-0812">Transmembrane</keyword>
<dbReference type="SUPFAM" id="SSF81383">
    <property type="entry name" value="F-box domain"/>
    <property type="match status" value="1"/>
</dbReference>
<keyword evidence="6" id="KW-0472">Membrane</keyword>
<dbReference type="InterPro" id="IPR036047">
    <property type="entry name" value="F-box-like_dom_sf"/>
</dbReference>
<dbReference type="InterPro" id="IPR050866">
    <property type="entry name" value="CNG_cation_channel"/>
</dbReference>
<dbReference type="Pfam" id="PF00027">
    <property type="entry name" value="cNMP_binding"/>
    <property type="match status" value="2"/>
</dbReference>
<dbReference type="PROSITE" id="PS50181">
    <property type="entry name" value="FBOX"/>
    <property type="match status" value="1"/>
</dbReference>
<evidence type="ECO:0000313" key="12">
    <source>
        <dbReference type="EMBL" id="KAG1544901.1"/>
    </source>
</evidence>
<dbReference type="InterPro" id="IPR014710">
    <property type="entry name" value="RmlC-like_jellyroll"/>
</dbReference>
<dbReference type="Pfam" id="PF00646">
    <property type="entry name" value="F-box"/>
    <property type="match status" value="1"/>
</dbReference>
<evidence type="ECO:0000256" key="7">
    <source>
        <dbReference type="ARBA" id="ARBA00023286"/>
    </source>
</evidence>
<evidence type="ECO:0000256" key="9">
    <source>
        <dbReference type="SAM" id="MobiDB-lite"/>
    </source>
</evidence>
<evidence type="ECO:0000256" key="5">
    <source>
        <dbReference type="ARBA" id="ARBA00023065"/>
    </source>
</evidence>
<dbReference type="SMART" id="SM00256">
    <property type="entry name" value="FBOX"/>
    <property type="match status" value="1"/>
</dbReference>
<evidence type="ECO:0000256" key="4">
    <source>
        <dbReference type="ARBA" id="ARBA00022989"/>
    </source>
</evidence>
<dbReference type="InterPro" id="IPR001611">
    <property type="entry name" value="Leu-rich_rpt"/>
</dbReference>
<dbReference type="PROSITE" id="PS50042">
    <property type="entry name" value="CNMP_BINDING_3"/>
    <property type="match status" value="2"/>
</dbReference>
<proteinExistence type="predicted"/>
<comment type="caution">
    <text evidence="12">The sequence shown here is derived from an EMBL/GenBank/DDBJ whole genome shotgun (WGS) entry which is preliminary data.</text>
</comment>
<dbReference type="InterPro" id="IPR057207">
    <property type="entry name" value="FBXL15_LRR"/>
</dbReference>
<dbReference type="GO" id="GO:0044877">
    <property type="term" value="F:protein-containing complex binding"/>
    <property type="evidence" value="ECO:0007669"/>
    <property type="project" value="TreeGrafter"/>
</dbReference>
<dbReference type="GO" id="GO:0005221">
    <property type="term" value="F:intracellularly cyclic nucleotide-activated monoatomic cation channel activity"/>
    <property type="evidence" value="ECO:0007669"/>
    <property type="project" value="InterPro"/>
</dbReference>
<protein>
    <recommendedName>
        <fullName evidence="14">Cyclic nucleotide-binding domain-containing protein</fullName>
    </recommendedName>
</protein>
<keyword evidence="4" id="KW-1133">Transmembrane helix</keyword>
<keyword evidence="5" id="KW-0406">Ion transport</keyword>
<evidence type="ECO:0000256" key="2">
    <source>
        <dbReference type="ARBA" id="ARBA00022448"/>
    </source>
</evidence>
<feature type="domain" description="Cyclic nucleotide-binding" evidence="10">
    <location>
        <begin position="195"/>
        <end position="300"/>
    </location>
</feature>
<dbReference type="CDD" id="cd09917">
    <property type="entry name" value="F-box_SF"/>
    <property type="match status" value="1"/>
</dbReference>
<dbReference type="PANTHER" id="PTHR45638:SF24">
    <property type="entry name" value="CYCLIC NUCLEOTIDE-BINDING DOMAIN PROTEIN (AFU_ORTHOLOGUE AFUA_2G03170)"/>
    <property type="match status" value="1"/>
</dbReference>
<dbReference type="PROSITE" id="PS00888">
    <property type="entry name" value="CNMP_BINDING_1"/>
    <property type="match status" value="2"/>
</dbReference>
<dbReference type="InterPro" id="IPR000595">
    <property type="entry name" value="cNMP-bd_dom"/>
</dbReference>
<dbReference type="InterPro" id="IPR001810">
    <property type="entry name" value="F-box_dom"/>
</dbReference>
<keyword evidence="8" id="KW-0407">Ion channel</keyword>
<sequence>MLDMQTTESLWHDNSHSTEEYTVPPELLQSLRQHALFQRTNNESFLQKITCSMHLRTYGTRDIIIVEGEPARAMFFLLKGSVDVCSADFERIYANLPQGSCFGEIGILYSMPRTATVIARSRCIVASLTAEEVNNILPHYPEVERMLRFEAEERLAVLNKSKSLKTADKISLKPLTERNIEDSTGTHQLLQKIPYFQGCPEEFLHLVSLKVEPRHYAPNAMIIKKGEYGNELIFIISGTVEFTKPTKEGSEDAVPITRFGPGDYFGDISVLLNTPRATDARAVTALELYILKKSDFIQVLDHFPSLLDHFKSMAESSLNQLKSMTGMDVVMETADTPISPLIHQEPSPEGPSFTIPPSSVCSTTTDQDPTLLPPTAANVLKNTETRRRRASVAIWSDPNLVALANRNLKPSQEISKLSLESVIQPLDSKPFEPKTSSWLGLLNEDILSRIVNHLDLNSILRLSTVSKKCREFIQQNDKIFTLLDLSQINKKVTDSNIKHIMRLVGHCHPRHLNLSQCFYLTDDGFKELVGSMSDIETMDLNSCWLLTDKSLSLIATACPQLTRLDLSNCRKISDIGIFRLLDEKASRDYPTLKELSLSYCKKLSDMTMQHLAHYCSSTLEYLNIQRCTRITDQGFSTWTETRFPLLKFLNLNDCSFLTDQAIAYLVYAAPHLNHLSLSFCCALSDSAIERLAVLQELHDLDVSFCGAAVSDLSVRTLLSSQSVFLLNIRGCVRVTDSAVQSILELGRLKTLNISQCPGISTNAKEIIRGSEKLQRLIA</sequence>
<evidence type="ECO:0000256" key="3">
    <source>
        <dbReference type="ARBA" id="ARBA00022692"/>
    </source>
</evidence>
<keyword evidence="2" id="KW-0813">Transport</keyword>
<comment type="subcellular location">
    <subcellularLocation>
        <location evidence="1">Membrane</location>
        <topology evidence="1">Multi-pass membrane protein</topology>
    </subcellularLocation>
</comment>
<evidence type="ECO:0000259" key="11">
    <source>
        <dbReference type="PROSITE" id="PS50181"/>
    </source>
</evidence>
<dbReference type="SMART" id="SM00367">
    <property type="entry name" value="LRR_CC"/>
    <property type="match status" value="9"/>
</dbReference>
<dbReference type="CDD" id="cd00038">
    <property type="entry name" value="CAP_ED"/>
    <property type="match status" value="2"/>
</dbReference>
<dbReference type="PANTHER" id="PTHR45638">
    <property type="entry name" value="CYCLIC NUCLEOTIDE-GATED CATION CHANNEL SUBUNIT A"/>
    <property type="match status" value="1"/>
</dbReference>
<dbReference type="GO" id="GO:0016020">
    <property type="term" value="C:membrane"/>
    <property type="evidence" value="ECO:0007669"/>
    <property type="project" value="UniProtKB-SubCell"/>
</dbReference>
<dbReference type="AlphaFoldDB" id="A0A9P6YCM3"/>
<dbReference type="SUPFAM" id="SSF51206">
    <property type="entry name" value="cAMP-binding domain-like"/>
    <property type="match status" value="2"/>
</dbReference>
<dbReference type="Gene3D" id="2.60.120.10">
    <property type="entry name" value="Jelly Rolls"/>
    <property type="match status" value="2"/>
</dbReference>
<dbReference type="SMART" id="SM00100">
    <property type="entry name" value="cNMP"/>
    <property type="match status" value="2"/>
</dbReference>
<gene>
    <name evidence="12" type="ORF">G6F51_005779</name>
</gene>
<evidence type="ECO:0000259" key="10">
    <source>
        <dbReference type="PROSITE" id="PS50042"/>
    </source>
</evidence>
<keyword evidence="7" id="KW-1071">Ligand-gated ion channel</keyword>
<dbReference type="InterPro" id="IPR018488">
    <property type="entry name" value="cNMP-bd_CS"/>
</dbReference>
<evidence type="ECO:0000256" key="8">
    <source>
        <dbReference type="ARBA" id="ARBA00023303"/>
    </source>
</evidence>
<dbReference type="Proteomes" id="UP000717996">
    <property type="component" value="Unassembled WGS sequence"/>
</dbReference>
<feature type="region of interest" description="Disordered" evidence="9">
    <location>
        <begin position="345"/>
        <end position="370"/>
    </location>
</feature>
<evidence type="ECO:0008006" key="14">
    <source>
        <dbReference type="Google" id="ProtNLM"/>
    </source>
</evidence>
<dbReference type="FunFam" id="2.60.120.10:FF:000057">
    <property type="entry name" value="Cyclic nucleotide-binding domain protein"/>
    <property type="match status" value="1"/>
</dbReference>
<evidence type="ECO:0000256" key="6">
    <source>
        <dbReference type="ARBA" id="ARBA00023136"/>
    </source>
</evidence>
<feature type="domain" description="F-box" evidence="11">
    <location>
        <begin position="436"/>
        <end position="483"/>
    </location>
</feature>
<dbReference type="Gene3D" id="3.80.10.10">
    <property type="entry name" value="Ribonuclease Inhibitor"/>
    <property type="match status" value="2"/>
</dbReference>
<name>A0A9P6YCM3_RHIOR</name>
<reference evidence="12" key="1">
    <citation type="journal article" date="2020" name="Microb. Genom.">
        <title>Genetic diversity of clinical and environmental Mucorales isolates obtained from an investigation of mucormycosis cases among solid organ transplant recipients.</title>
        <authorList>
            <person name="Nguyen M.H."/>
            <person name="Kaul D."/>
            <person name="Muto C."/>
            <person name="Cheng S.J."/>
            <person name="Richter R.A."/>
            <person name="Bruno V.M."/>
            <person name="Liu G."/>
            <person name="Beyhan S."/>
            <person name="Sundermann A.J."/>
            <person name="Mounaud S."/>
            <person name="Pasculle A.W."/>
            <person name="Nierman W.C."/>
            <person name="Driscoll E."/>
            <person name="Cumbie R."/>
            <person name="Clancy C.J."/>
            <person name="Dupont C.L."/>
        </authorList>
    </citation>
    <scope>NUCLEOTIDE SEQUENCE</scope>
    <source>
        <strain evidence="12">GL16</strain>
    </source>
</reference>
<accession>A0A9P6YCM3</accession>
<dbReference type="Pfam" id="PF25372">
    <property type="entry name" value="DUF7885"/>
    <property type="match status" value="1"/>
</dbReference>
<dbReference type="PROSITE" id="PS00889">
    <property type="entry name" value="CNMP_BINDING_2"/>
    <property type="match status" value="1"/>
</dbReference>
<organism evidence="12 13">
    <name type="scientific">Rhizopus oryzae</name>
    <name type="common">Mucormycosis agent</name>
    <name type="synonym">Rhizopus arrhizus var. delemar</name>
    <dbReference type="NCBI Taxonomy" id="64495"/>
    <lineage>
        <taxon>Eukaryota</taxon>
        <taxon>Fungi</taxon>
        <taxon>Fungi incertae sedis</taxon>
        <taxon>Mucoromycota</taxon>
        <taxon>Mucoromycotina</taxon>
        <taxon>Mucoromycetes</taxon>
        <taxon>Mucorales</taxon>
        <taxon>Mucorineae</taxon>
        <taxon>Rhizopodaceae</taxon>
        <taxon>Rhizopus</taxon>
    </lineage>
</organism>
<dbReference type="EMBL" id="JAANIT010000733">
    <property type="protein sequence ID" value="KAG1544901.1"/>
    <property type="molecule type" value="Genomic_DNA"/>
</dbReference>